<reference evidence="1" key="1">
    <citation type="journal article" date="2014" name="Int. J. Syst. Evol. Microbiol.">
        <title>Complete genome sequence of Corynebacterium casei LMG S-19264T (=DSM 44701T), isolated from a smear-ripened cheese.</title>
        <authorList>
            <consortium name="US DOE Joint Genome Institute (JGI-PGF)"/>
            <person name="Walter F."/>
            <person name="Albersmeier A."/>
            <person name="Kalinowski J."/>
            <person name="Ruckert C."/>
        </authorList>
    </citation>
    <scope>NUCLEOTIDE SEQUENCE</scope>
    <source>
        <strain evidence="1">KCTC 12988</strain>
    </source>
</reference>
<keyword evidence="2" id="KW-1185">Reference proteome</keyword>
<evidence type="ECO:0000313" key="1">
    <source>
        <dbReference type="EMBL" id="GHC42615.1"/>
    </source>
</evidence>
<dbReference type="InterPro" id="IPR006311">
    <property type="entry name" value="TAT_signal"/>
</dbReference>
<sequence>MNSRRHFLVLGSATAAYLALPSKIGGTSSPSIQAGKMKSFSITRETSTQIEARVAFSDFQQHLAKNQDITPSRMKANGNKLSYEEAGKTVILTLCV</sequence>
<dbReference type="PROSITE" id="PS51318">
    <property type="entry name" value="TAT"/>
    <property type="match status" value="1"/>
</dbReference>
<accession>A0A918TDL4</accession>
<organism evidence="1 2">
    <name type="scientific">Roseibacillus persicicus</name>
    <dbReference type="NCBI Taxonomy" id="454148"/>
    <lineage>
        <taxon>Bacteria</taxon>
        <taxon>Pseudomonadati</taxon>
        <taxon>Verrucomicrobiota</taxon>
        <taxon>Verrucomicrobiia</taxon>
        <taxon>Verrucomicrobiales</taxon>
        <taxon>Verrucomicrobiaceae</taxon>
        <taxon>Roseibacillus</taxon>
    </lineage>
</organism>
<comment type="caution">
    <text evidence="1">The sequence shown here is derived from an EMBL/GenBank/DDBJ whole genome shotgun (WGS) entry which is preliminary data.</text>
</comment>
<gene>
    <name evidence="1" type="ORF">GCM10007100_04580</name>
</gene>
<evidence type="ECO:0000313" key="2">
    <source>
        <dbReference type="Proteomes" id="UP000644507"/>
    </source>
</evidence>
<dbReference type="EMBL" id="BMXI01000001">
    <property type="protein sequence ID" value="GHC42615.1"/>
    <property type="molecule type" value="Genomic_DNA"/>
</dbReference>
<reference evidence="1" key="2">
    <citation type="submission" date="2020-09" db="EMBL/GenBank/DDBJ databases">
        <authorList>
            <person name="Sun Q."/>
            <person name="Kim S."/>
        </authorList>
    </citation>
    <scope>NUCLEOTIDE SEQUENCE</scope>
    <source>
        <strain evidence="1">KCTC 12988</strain>
    </source>
</reference>
<proteinExistence type="predicted"/>
<dbReference type="AlphaFoldDB" id="A0A918TDL4"/>
<dbReference type="RefSeq" id="WP_189566954.1">
    <property type="nucleotide sequence ID" value="NZ_BMXI01000001.1"/>
</dbReference>
<dbReference type="Proteomes" id="UP000644507">
    <property type="component" value="Unassembled WGS sequence"/>
</dbReference>
<name>A0A918TDL4_9BACT</name>
<protein>
    <submittedName>
        <fullName evidence="1">Uncharacterized protein</fullName>
    </submittedName>
</protein>